<evidence type="ECO:0000313" key="1">
    <source>
        <dbReference type="EMBL" id="RAO74772.1"/>
    </source>
</evidence>
<reference evidence="1 2" key="1">
    <citation type="journal article" date="2018" name="Genet. Mol. Biol.">
        <title>The genome sequence of Dyella jiangningensis FCAV SCS01 from a lignocellulose-decomposing microbial consortium metagenome reveals potential for biotechnological applications.</title>
        <authorList>
            <person name="Desiderato J.G."/>
            <person name="Alvarenga D.O."/>
            <person name="Constancio M.T.L."/>
            <person name="Alves L.M.C."/>
            <person name="Varani A.M."/>
        </authorList>
    </citation>
    <scope>NUCLEOTIDE SEQUENCE [LARGE SCALE GENOMIC DNA]</scope>
    <source>
        <strain evidence="1 2">FCAV SCS01</strain>
    </source>
</reference>
<keyword evidence="2" id="KW-1185">Reference proteome</keyword>
<protein>
    <submittedName>
        <fullName evidence="1">Uncharacterized protein</fullName>
    </submittedName>
</protein>
<dbReference type="Proteomes" id="UP000248926">
    <property type="component" value="Unassembled WGS sequence"/>
</dbReference>
<name>A0A328P279_9GAMM</name>
<accession>A0A328P279</accession>
<dbReference type="AlphaFoldDB" id="A0A328P279"/>
<gene>
    <name evidence="1" type="ORF">CA260_18320</name>
</gene>
<sequence length="112" mass="11490">MPGAPADAGDARTPAHHLRLVNATFDSVTAFAMAPAGSGAYVEASFASPLQGGLSSTTVSVPSGDCLRDVRVTFINGRVETYPMLDVCRHSGLRLTNGGGKSFRPGLLVAGD</sequence>
<proteinExistence type="predicted"/>
<comment type="caution">
    <text evidence="1">The sequence shown here is derived from an EMBL/GenBank/DDBJ whole genome shotgun (WGS) entry which is preliminary data.</text>
</comment>
<organism evidence="1 2">
    <name type="scientific">Dyella jiangningensis</name>
    <dbReference type="NCBI Taxonomy" id="1379159"/>
    <lineage>
        <taxon>Bacteria</taxon>
        <taxon>Pseudomonadati</taxon>
        <taxon>Pseudomonadota</taxon>
        <taxon>Gammaproteobacteria</taxon>
        <taxon>Lysobacterales</taxon>
        <taxon>Rhodanobacteraceae</taxon>
        <taxon>Dyella</taxon>
    </lineage>
</organism>
<dbReference type="EMBL" id="NFZS01000005">
    <property type="protein sequence ID" value="RAO74772.1"/>
    <property type="molecule type" value="Genomic_DNA"/>
</dbReference>
<evidence type="ECO:0000313" key="2">
    <source>
        <dbReference type="Proteomes" id="UP000248926"/>
    </source>
</evidence>